<sequence>TPDSYRSIVTKFDVGKAAAWRAVQRVVHVLCNYRNHFIRWPNEREANECSRVLQMQYGFPGVIGALDGTHINISTPAQDSQSYINRKGKHSIQLQTSPMRRTDQIPLYIISCCALHNICLLQDDDFEYPIIIDDDINADPDPIIINQLLLNEGSRKRENIKNSLLHFCYFIHGEDDTAKLVHGCMQNGGIYIKVGQGLAAVNHILPKEYIETLSALHARFRIHRLD</sequence>
<dbReference type="EMBL" id="KK107339">
    <property type="protein sequence ID" value="EZA52445.1"/>
    <property type="molecule type" value="Genomic_DNA"/>
</dbReference>
<evidence type="ECO:0000313" key="2">
    <source>
        <dbReference type="Proteomes" id="UP000053097"/>
    </source>
</evidence>
<name>A0A026W8R0_OOCBI</name>
<evidence type="ECO:0008006" key="3">
    <source>
        <dbReference type="Google" id="ProtNLM"/>
    </source>
</evidence>
<organism evidence="1 2">
    <name type="scientific">Ooceraea biroi</name>
    <name type="common">Clonal raider ant</name>
    <name type="synonym">Cerapachys biroi</name>
    <dbReference type="NCBI Taxonomy" id="2015173"/>
    <lineage>
        <taxon>Eukaryota</taxon>
        <taxon>Metazoa</taxon>
        <taxon>Ecdysozoa</taxon>
        <taxon>Arthropoda</taxon>
        <taxon>Hexapoda</taxon>
        <taxon>Insecta</taxon>
        <taxon>Pterygota</taxon>
        <taxon>Neoptera</taxon>
        <taxon>Endopterygota</taxon>
        <taxon>Hymenoptera</taxon>
        <taxon>Apocrita</taxon>
        <taxon>Aculeata</taxon>
        <taxon>Formicoidea</taxon>
        <taxon>Formicidae</taxon>
        <taxon>Dorylinae</taxon>
        <taxon>Ooceraea</taxon>
    </lineage>
</organism>
<keyword evidence="2" id="KW-1185">Reference proteome</keyword>
<protein>
    <recommendedName>
        <fullName evidence="3">Nuclease HARBI1</fullName>
    </recommendedName>
</protein>
<dbReference type="AlphaFoldDB" id="A0A026W8R0"/>
<dbReference type="OrthoDB" id="2668416at2759"/>
<gene>
    <name evidence="1" type="ORF">X777_08753</name>
</gene>
<dbReference type="STRING" id="2015173.A0A026W8R0"/>
<dbReference type="Proteomes" id="UP000053097">
    <property type="component" value="Unassembled WGS sequence"/>
</dbReference>
<feature type="non-terminal residue" evidence="1">
    <location>
        <position position="1"/>
    </location>
</feature>
<proteinExistence type="predicted"/>
<reference evidence="1 2" key="1">
    <citation type="journal article" date="2014" name="Curr. Biol.">
        <title>The genome of the clonal raider ant Cerapachys biroi.</title>
        <authorList>
            <person name="Oxley P.R."/>
            <person name="Ji L."/>
            <person name="Fetter-Pruneda I."/>
            <person name="McKenzie S.K."/>
            <person name="Li C."/>
            <person name="Hu H."/>
            <person name="Zhang G."/>
            <person name="Kronauer D.J."/>
        </authorList>
    </citation>
    <scope>NUCLEOTIDE SEQUENCE [LARGE SCALE GENOMIC DNA]</scope>
</reference>
<feature type="non-terminal residue" evidence="1">
    <location>
        <position position="226"/>
    </location>
</feature>
<evidence type="ECO:0000313" key="1">
    <source>
        <dbReference type="EMBL" id="EZA52445.1"/>
    </source>
</evidence>
<dbReference type="OMA" id="VAICEYR"/>
<accession>A0A026W8R0</accession>